<comment type="caution">
    <text evidence="1">The sequence shown here is derived from an EMBL/GenBank/DDBJ whole genome shotgun (WGS) entry which is preliminary data.</text>
</comment>
<sequence length="76" mass="8047">MDRDCERLQVLIDREEDSVLDGGIVRLVEAESDEGAGLGEGLGGIPGRRGVAKVVVTNDEGEGKDFSLLAMVECAE</sequence>
<keyword evidence="2" id="KW-1185">Reference proteome</keyword>
<dbReference type="AlphaFoldDB" id="A0A8K0IT70"/>
<evidence type="ECO:0000313" key="1">
    <source>
        <dbReference type="EMBL" id="KAG1365547.1"/>
    </source>
</evidence>
<evidence type="ECO:0000313" key="2">
    <source>
        <dbReference type="Proteomes" id="UP000797356"/>
    </source>
</evidence>
<dbReference type="Proteomes" id="UP000797356">
    <property type="component" value="Chromosome 12"/>
</dbReference>
<organism evidence="1 2">
    <name type="scientific">Cocos nucifera</name>
    <name type="common">Coconut palm</name>
    <dbReference type="NCBI Taxonomy" id="13894"/>
    <lineage>
        <taxon>Eukaryota</taxon>
        <taxon>Viridiplantae</taxon>
        <taxon>Streptophyta</taxon>
        <taxon>Embryophyta</taxon>
        <taxon>Tracheophyta</taxon>
        <taxon>Spermatophyta</taxon>
        <taxon>Magnoliopsida</taxon>
        <taxon>Liliopsida</taxon>
        <taxon>Arecaceae</taxon>
        <taxon>Arecoideae</taxon>
        <taxon>Cocoseae</taxon>
        <taxon>Attaleinae</taxon>
        <taxon>Cocos</taxon>
    </lineage>
</organism>
<accession>A0A8K0IT70</accession>
<gene>
    <name evidence="1" type="ORF">COCNU_12G005470</name>
</gene>
<dbReference type="EMBL" id="CM017883">
    <property type="protein sequence ID" value="KAG1365547.1"/>
    <property type="molecule type" value="Genomic_DNA"/>
</dbReference>
<reference evidence="1" key="1">
    <citation type="journal article" date="2017" name="Gigascience">
        <title>The genome draft of coconut (Cocos nucifera).</title>
        <authorList>
            <person name="Xiao Y."/>
            <person name="Xu P."/>
            <person name="Fan H."/>
            <person name="Baudouin L."/>
            <person name="Xia W."/>
            <person name="Bocs S."/>
            <person name="Xu J."/>
            <person name="Li Q."/>
            <person name="Guo A."/>
            <person name="Zhou L."/>
            <person name="Li J."/>
            <person name="Wu Y."/>
            <person name="Ma Z."/>
            <person name="Armero A."/>
            <person name="Issali A.E."/>
            <person name="Liu N."/>
            <person name="Peng M."/>
            <person name="Yang Y."/>
        </authorList>
    </citation>
    <scope>NUCLEOTIDE SEQUENCE</scope>
    <source>
        <tissue evidence="1">Spear leaf of Hainan Tall coconut</tissue>
    </source>
</reference>
<name>A0A8K0IT70_COCNU</name>
<protein>
    <submittedName>
        <fullName evidence="1">Uncharacterized protein</fullName>
    </submittedName>
</protein>
<proteinExistence type="predicted"/>
<reference evidence="1" key="2">
    <citation type="submission" date="2019-07" db="EMBL/GenBank/DDBJ databases">
        <authorList>
            <person name="Yang Y."/>
            <person name="Bocs S."/>
            <person name="Baudouin L."/>
        </authorList>
    </citation>
    <scope>NUCLEOTIDE SEQUENCE</scope>
    <source>
        <tissue evidence="1">Spear leaf of Hainan Tall coconut</tissue>
    </source>
</reference>